<dbReference type="PROSITE" id="PS51257">
    <property type="entry name" value="PROKAR_LIPOPROTEIN"/>
    <property type="match status" value="1"/>
</dbReference>
<dbReference type="InterPro" id="IPR005467">
    <property type="entry name" value="His_kinase_dom"/>
</dbReference>
<feature type="transmembrane region" description="Helical" evidence="14">
    <location>
        <begin position="12"/>
        <end position="33"/>
    </location>
</feature>
<keyword evidence="18" id="KW-1185">Reference proteome</keyword>
<dbReference type="GO" id="GO:0000155">
    <property type="term" value="F:phosphorelay sensor kinase activity"/>
    <property type="evidence" value="ECO:0007669"/>
    <property type="project" value="InterPro"/>
</dbReference>
<dbReference type="KEGG" id="saca:FFV09_05845"/>
<dbReference type="SUPFAM" id="SSF158472">
    <property type="entry name" value="HAMP domain-like"/>
    <property type="match status" value="1"/>
</dbReference>
<comment type="catalytic activity">
    <reaction evidence="1">
        <text>ATP + protein L-histidine = ADP + protein N-phospho-L-histidine.</text>
        <dbReference type="EC" id="2.7.13.3"/>
    </reaction>
</comment>
<keyword evidence="13 14" id="KW-0472">Membrane</keyword>
<dbReference type="CDD" id="cd06225">
    <property type="entry name" value="HAMP"/>
    <property type="match status" value="1"/>
</dbReference>
<dbReference type="EC" id="2.7.13.3" evidence="3"/>
<dbReference type="OrthoDB" id="335833at2"/>
<dbReference type="InterPro" id="IPR003661">
    <property type="entry name" value="HisK_dim/P_dom"/>
</dbReference>
<evidence type="ECO:0000256" key="6">
    <source>
        <dbReference type="ARBA" id="ARBA00022679"/>
    </source>
</evidence>
<dbReference type="SMART" id="SM00388">
    <property type="entry name" value="HisKA"/>
    <property type="match status" value="1"/>
</dbReference>
<keyword evidence="7 14" id="KW-0812">Transmembrane</keyword>
<dbReference type="InterPro" id="IPR003594">
    <property type="entry name" value="HATPase_dom"/>
</dbReference>
<gene>
    <name evidence="17" type="ORF">FFV09_05845</name>
</gene>
<evidence type="ECO:0000256" key="12">
    <source>
        <dbReference type="ARBA" id="ARBA00023012"/>
    </source>
</evidence>
<evidence type="ECO:0000256" key="5">
    <source>
        <dbReference type="ARBA" id="ARBA00022553"/>
    </source>
</evidence>
<dbReference type="Pfam" id="PF02518">
    <property type="entry name" value="HATPase_c"/>
    <property type="match status" value="1"/>
</dbReference>
<dbReference type="InterPro" id="IPR003660">
    <property type="entry name" value="HAMP_dom"/>
</dbReference>
<evidence type="ECO:0000256" key="4">
    <source>
        <dbReference type="ARBA" id="ARBA00022475"/>
    </source>
</evidence>
<dbReference type="Gene3D" id="6.10.340.10">
    <property type="match status" value="1"/>
</dbReference>
<evidence type="ECO:0000313" key="17">
    <source>
        <dbReference type="EMBL" id="QDH20421.1"/>
    </source>
</evidence>
<dbReference type="PANTHER" id="PTHR45528:SF1">
    <property type="entry name" value="SENSOR HISTIDINE KINASE CPXA"/>
    <property type="match status" value="1"/>
</dbReference>
<feature type="domain" description="Histidine kinase" evidence="15">
    <location>
        <begin position="256"/>
        <end position="475"/>
    </location>
</feature>
<evidence type="ECO:0000256" key="10">
    <source>
        <dbReference type="ARBA" id="ARBA00022840"/>
    </source>
</evidence>
<dbReference type="PRINTS" id="PR00344">
    <property type="entry name" value="BCTRLSENSOR"/>
</dbReference>
<evidence type="ECO:0000256" key="3">
    <source>
        <dbReference type="ARBA" id="ARBA00012438"/>
    </source>
</evidence>
<evidence type="ECO:0000259" key="16">
    <source>
        <dbReference type="PROSITE" id="PS50885"/>
    </source>
</evidence>
<keyword evidence="12" id="KW-0902">Two-component regulatory system</keyword>
<keyword evidence="8" id="KW-0547">Nucleotide-binding</keyword>
<evidence type="ECO:0000256" key="14">
    <source>
        <dbReference type="SAM" id="Phobius"/>
    </source>
</evidence>
<dbReference type="Pfam" id="PF00512">
    <property type="entry name" value="HisKA"/>
    <property type="match status" value="1"/>
</dbReference>
<evidence type="ECO:0000256" key="9">
    <source>
        <dbReference type="ARBA" id="ARBA00022777"/>
    </source>
</evidence>
<dbReference type="InterPro" id="IPR050398">
    <property type="entry name" value="HssS/ArlS-like"/>
</dbReference>
<feature type="domain" description="HAMP" evidence="16">
    <location>
        <begin position="189"/>
        <end position="241"/>
    </location>
</feature>
<dbReference type="GO" id="GO:0005524">
    <property type="term" value="F:ATP binding"/>
    <property type="evidence" value="ECO:0007669"/>
    <property type="project" value="UniProtKB-KW"/>
</dbReference>
<keyword evidence="10" id="KW-0067">ATP-binding</keyword>
<keyword evidence="6" id="KW-0808">Transferase</keyword>
<protein>
    <recommendedName>
        <fullName evidence="3">histidine kinase</fullName>
        <ecNumber evidence="3">2.7.13.3</ecNumber>
    </recommendedName>
</protein>
<dbReference type="Gene3D" id="3.30.565.10">
    <property type="entry name" value="Histidine kinase-like ATPase, C-terminal domain"/>
    <property type="match status" value="1"/>
</dbReference>
<dbReference type="InterPro" id="IPR036097">
    <property type="entry name" value="HisK_dim/P_sf"/>
</dbReference>
<evidence type="ECO:0000256" key="13">
    <source>
        <dbReference type="ARBA" id="ARBA00023136"/>
    </source>
</evidence>
<dbReference type="InterPro" id="IPR036890">
    <property type="entry name" value="HATPase_C_sf"/>
</dbReference>
<evidence type="ECO:0000256" key="1">
    <source>
        <dbReference type="ARBA" id="ARBA00000085"/>
    </source>
</evidence>
<evidence type="ECO:0000256" key="2">
    <source>
        <dbReference type="ARBA" id="ARBA00004651"/>
    </source>
</evidence>
<keyword evidence="4" id="KW-1003">Cell membrane</keyword>
<proteinExistence type="predicted"/>
<dbReference type="SMART" id="SM00387">
    <property type="entry name" value="HATPase_c"/>
    <property type="match status" value="1"/>
</dbReference>
<evidence type="ECO:0000256" key="8">
    <source>
        <dbReference type="ARBA" id="ARBA00022741"/>
    </source>
</evidence>
<keyword evidence="9 17" id="KW-0418">Kinase</keyword>
<dbReference type="RefSeq" id="WP_141446919.1">
    <property type="nucleotide sequence ID" value="NZ_CP041217.1"/>
</dbReference>
<sequence>MSVKRRLYLSNILMLVLPIVLVIATSACLLLIYQGVTGVRGKPQPPMNNGETIPARLDLARQLSADLTEAEGDASRFSRLDDFNGEYAESGLRAFWYQGNRRIYPAQLPAPVPDGIDMPGEGSSALLTESYAIYRVPAGAGMLALIDTESKLDPGGRSRQQLYTGLFLLAVLILIVVATNRLLTRFVFRSIVNPIEMLAEGVHQLRDGNLTYRIRYVKQDEFAEVCRDFNRMAEQLSDMVEERSRNERSRRELIAGISHDLRTPLTSIKAYLEGLEKGVASTPRMQAKYFATIKSKVEHLEHVISQLFLFSKLDVGEFPLYLERVELGAELKRMSEAFAAEYKPKGLDLRLEGTLPTAIAVVDPVQFRNVIQNVLENSLRYTDQDRAEVVLEASETDRTVEILLADNGPGVREDELARLFDVFYRSDDSRKRTELGSGLGLAISSKVIERLGGRITAELVPSGGLGIRIVLPTAKSTEGLPSKGAEYEKDTDY</sequence>
<keyword evidence="5" id="KW-0597">Phosphoprotein</keyword>
<dbReference type="CDD" id="cd00082">
    <property type="entry name" value="HisKA"/>
    <property type="match status" value="1"/>
</dbReference>
<reference evidence="17 18" key="1">
    <citation type="submission" date="2019-06" db="EMBL/GenBank/DDBJ databases">
        <title>Saccharibacillus brassicae sp. nov., an endophytic bacterium isolated from Chinese cabbage seeds (Brassica pekinensis).</title>
        <authorList>
            <person name="Jiang L."/>
            <person name="Lee J."/>
            <person name="Kim S.W."/>
        </authorList>
    </citation>
    <scope>NUCLEOTIDE SEQUENCE [LARGE SCALE GENOMIC DNA]</scope>
    <source>
        <strain evidence="18">KCTC 43072 / ATSA2</strain>
    </source>
</reference>
<dbReference type="EMBL" id="CP041217">
    <property type="protein sequence ID" value="QDH20421.1"/>
    <property type="molecule type" value="Genomic_DNA"/>
</dbReference>
<evidence type="ECO:0000256" key="7">
    <source>
        <dbReference type="ARBA" id="ARBA00022692"/>
    </source>
</evidence>
<accession>A0A4Y6UVP6</accession>
<dbReference type="Proteomes" id="UP000316968">
    <property type="component" value="Chromosome"/>
</dbReference>
<evidence type="ECO:0000256" key="11">
    <source>
        <dbReference type="ARBA" id="ARBA00022989"/>
    </source>
</evidence>
<dbReference type="SUPFAM" id="SSF55874">
    <property type="entry name" value="ATPase domain of HSP90 chaperone/DNA topoisomerase II/histidine kinase"/>
    <property type="match status" value="1"/>
</dbReference>
<evidence type="ECO:0000313" key="18">
    <source>
        <dbReference type="Proteomes" id="UP000316968"/>
    </source>
</evidence>
<comment type="subcellular location">
    <subcellularLocation>
        <location evidence="2">Cell membrane</location>
        <topology evidence="2">Multi-pass membrane protein</topology>
    </subcellularLocation>
</comment>
<keyword evidence="11 14" id="KW-1133">Transmembrane helix</keyword>
<dbReference type="PROSITE" id="PS50885">
    <property type="entry name" value="HAMP"/>
    <property type="match status" value="1"/>
</dbReference>
<dbReference type="GO" id="GO:0005886">
    <property type="term" value="C:plasma membrane"/>
    <property type="evidence" value="ECO:0007669"/>
    <property type="project" value="UniProtKB-SubCell"/>
</dbReference>
<evidence type="ECO:0000259" key="15">
    <source>
        <dbReference type="PROSITE" id="PS50109"/>
    </source>
</evidence>
<dbReference type="SUPFAM" id="SSF47384">
    <property type="entry name" value="Homodimeric domain of signal transducing histidine kinase"/>
    <property type="match status" value="1"/>
</dbReference>
<name>A0A4Y6UVP6_SACBS</name>
<dbReference type="SMART" id="SM00304">
    <property type="entry name" value="HAMP"/>
    <property type="match status" value="1"/>
</dbReference>
<dbReference type="InterPro" id="IPR004358">
    <property type="entry name" value="Sig_transdc_His_kin-like_C"/>
</dbReference>
<dbReference type="Gene3D" id="1.10.287.130">
    <property type="match status" value="1"/>
</dbReference>
<dbReference type="Pfam" id="PF00672">
    <property type="entry name" value="HAMP"/>
    <property type="match status" value="1"/>
</dbReference>
<feature type="transmembrane region" description="Helical" evidence="14">
    <location>
        <begin position="162"/>
        <end position="183"/>
    </location>
</feature>
<dbReference type="PANTHER" id="PTHR45528">
    <property type="entry name" value="SENSOR HISTIDINE KINASE CPXA"/>
    <property type="match status" value="1"/>
</dbReference>
<organism evidence="17 18">
    <name type="scientific">Saccharibacillus brassicae</name>
    <dbReference type="NCBI Taxonomy" id="2583377"/>
    <lineage>
        <taxon>Bacteria</taxon>
        <taxon>Bacillati</taxon>
        <taxon>Bacillota</taxon>
        <taxon>Bacilli</taxon>
        <taxon>Bacillales</taxon>
        <taxon>Paenibacillaceae</taxon>
        <taxon>Saccharibacillus</taxon>
    </lineage>
</organism>
<dbReference type="PROSITE" id="PS50109">
    <property type="entry name" value="HIS_KIN"/>
    <property type="match status" value="1"/>
</dbReference>
<dbReference type="AlphaFoldDB" id="A0A4Y6UVP6"/>